<dbReference type="InterPro" id="IPR025202">
    <property type="entry name" value="PLD-like_dom"/>
</dbReference>
<dbReference type="Proteomes" id="UP000263596">
    <property type="component" value="Unassembled WGS sequence"/>
</dbReference>
<dbReference type="RefSeq" id="WP_049174213.1">
    <property type="nucleotide sequence ID" value="NZ_BKFK01000001.1"/>
</dbReference>
<dbReference type="SUPFAM" id="SSF56024">
    <property type="entry name" value="Phospholipase D/nuclease"/>
    <property type="match status" value="2"/>
</dbReference>
<proteinExistence type="predicted"/>
<dbReference type="InterPro" id="IPR001736">
    <property type="entry name" value="PLipase_D/transphosphatidylase"/>
</dbReference>
<dbReference type="PROSITE" id="PS50035">
    <property type="entry name" value="PLD"/>
    <property type="match status" value="2"/>
</dbReference>
<gene>
    <name evidence="2" type="ORF">DHW29_01535</name>
</gene>
<dbReference type="EMBL" id="DPVE01000030">
    <property type="protein sequence ID" value="HCK29006.1"/>
    <property type="molecule type" value="Genomic_DNA"/>
</dbReference>
<evidence type="ECO:0000259" key="1">
    <source>
        <dbReference type="PROSITE" id="PS50035"/>
    </source>
</evidence>
<name>A0A3D2SHT2_9GAMM</name>
<dbReference type="PANTHER" id="PTHR21248">
    <property type="entry name" value="CARDIOLIPIN SYNTHASE"/>
    <property type="match status" value="1"/>
</dbReference>
<accession>A0A3D2SHT2</accession>
<dbReference type="SMART" id="SM00155">
    <property type="entry name" value="PLDc"/>
    <property type="match status" value="2"/>
</dbReference>
<dbReference type="Pfam" id="PF13091">
    <property type="entry name" value="PLDc_2"/>
    <property type="match status" value="2"/>
</dbReference>
<evidence type="ECO:0000313" key="2">
    <source>
        <dbReference type="EMBL" id="HCK29006.1"/>
    </source>
</evidence>
<comment type="caution">
    <text evidence="2">The sequence shown here is derived from an EMBL/GenBank/DDBJ whole genome shotgun (WGS) entry which is preliminary data.</text>
</comment>
<evidence type="ECO:0000313" key="3">
    <source>
        <dbReference type="Proteomes" id="UP000263596"/>
    </source>
</evidence>
<dbReference type="CDD" id="cd09111">
    <property type="entry name" value="PLDc_ymdC_like_1"/>
    <property type="match status" value="1"/>
</dbReference>
<protein>
    <submittedName>
        <fullName evidence="2">Phospholipase D family protein</fullName>
    </submittedName>
</protein>
<dbReference type="PANTHER" id="PTHR21248:SF12">
    <property type="entry name" value="CARDIOLIPIN SYNTHASE C"/>
    <property type="match status" value="1"/>
</dbReference>
<organism evidence="2 3">
    <name type="scientific">Acinetobacter ursingii</name>
    <dbReference type="NCBI Taxonomy" id="108980"/>
    <lineage>
        <taxon>Bacteria</taxon>
        <taxon>Pseudomonadati</taxon>
        <taxon>Pseudomonadota</taxon>
        <taxon>Gammaproteobacteria</taxon>
        <taxon>Moraxellales</taxon>
        <taxon>Moraxellaceae</taxon>
        <taxon>Acinetobacter</taxon>
    </lineage>
</organism>
<feature type="domain" description="PLD phosphodiesterase" evidence="1">
    <location>
        <begin position="126"/>
        <end position="153"/>
    </location>
</feature>
<dbReference type="GO" id="GO:0032049">
    <property type="term" value="P:cardiolipin biosynthetic process"/>
    <property type="evidence" value="ECO:0007669"/>
    <property type="project" value="UniProtKB-ARBA"/>
</dbReference>
<dbReference type="AlphaFoldDB" id="A0A3D2SHT2"/>
<sequence length="480" mass="55542">MNFDWLNDQDAVKKIEQGLTAYVALDDAFVSIASRIFLIRNAKRTLDLQYYIWNNDFIGQLMLNELYKAANRGIKIRLLIDDQNGNGLDPILRALSDNPAFEIRLFNPYKFRKLRVLDYLFRAKAINHRMHNKLIIADDCIAVTGGRNISGEYFEAGNEFQFFDLDILFYGTAVTHAVDVFQNFWNFSLSLPIRHFVGATKSNDQSKLKQLFKQFNEIDTPVEKKIYEAQSELDNILKNYSLRWKKAYFVADVPQKILGESRQDELIYHQIAQLMGYPSDHLELVSAYFVPTRSGTAFLSKQSRQGIKIRILTNSFIANDVAIVHAFYSKYRQALLESGVKLYELKSIIPRKKLTWYEKLTGRVIPAKGKSNSSLHAKFFDIEGKVFIGSFNFDPRSAHINTEVGLVVESEELQQNITDDLDKFLPLTCYELSLDQQGNVIWTEYLENGETIKYAHDPKTTKFQRLVMKFMACLPIEWMM</sequence>
<dbReference type="Gene3D" id="3.30.870.10">
    <property type="entry name" value="Endonuclease Chain A"/>
    <property type="match status" value="2"/>
</dbReference>
<feature type="domain" description="PLD phosphodiesterase" evidence="1">
    <location>
        <begin position="371"/>
        <end position="397"/>
    </location>
</feature>
<dbReference type="CDD" id="cd09113">
    <property type="entry name" value="PLDc_ymdC_like_2"/>
    <property type="match status" value="1"/>
</dbReference>
<dbReference type="GO" id="GO:0030572">
    <property type="term" value="F:phosphatidyltransferase activity"/>
    <property type="evidence" value="ECO:0007669"/>
    <property type="project" value="UniProtKB-ARBA"/>
</dbReference>
<reference evidence="2 3" key="1">
    <citation type="journal article" date="2018" name="Nat. Biotechnol.">
        <title>A standardized bacterial taxonomy based on genome phylogeny substantially revises the tree of life.</title>
        <authorList>
            <person name="Parks D.H."/>
            <person name="Chuvochina M."/>
            <person name="Waite D.W."/>
            <person name="Rinke C."/>
            <person name="Skarshewski A."/>
            <person name="Chaumeil P.A."/>
            <person name="Hugenholtz P."/>
        </authorList>
    </citation>
    <scope>NUCLEOTIDE SEQUENCE [LARGE SCALE GENOMIC DNA]</scope>
    <source>
        <strain evidence="2">UBA9669</strain>
    </source>
</reference>